<dbReference type="PANTHER" id="PTHR12677">
    <property type="entry name" value="GOLGI APPARATUS MEMBRANE PROTEIN TVP38-RELATED"/>
    <property type="match status" value="1"/>
</dbReference>
<evidence type="ECO:0000256" key="3">
    <source>
        <dbReference type="ARBA" id="ARBA00022692"/>
    </source>
</evidence>
<keyword evidence="3 6" id="KW-0812">Transmembrane</keyword>
<feature type="transmembrane region" description="Helical" evidence="6">
    <location>
        <begin position="190"/>
        <end position="208"/>
    </location>
</feature>
<feature type="transmembrane region" description="Helical" evidence="6">
    <location>
        <begin position="43"/>
        <end position="64"/>
    </location>
</feature>
<evidence type="ECO:0000313" key="8">
    <source>
        <dbReference type="EMBL" id="WRS40340.1"/>
    </source>
</evidence>
<evidence type="ECO:0000313" key="9">
    <source>
        <dbReference type="Proteomes" id="UP001334732"/>
    </source>
</evidence>
<name>A0ABZ1CMT1_9PROT</name>
<feature type="transmembrane region" description="Helical" evidence="6">
    <location>
        <begin position="157"/>
        <end position="178"/>
    </location>
</feature>
<dbReference type="RefSeq" id="WP_324780870.1">
    <property type="nucleotide sequence ID" value="NZ_CP141769.1"/>
</dbReference>
<dbReference type="Pfam" id="PF09335">
    <property type="entry name" value="VTT_dom"/>
    <property type="match status" value="1"/>
</dbReference>
<feature type="domain" description="VTT" evidence="7">
    <location>
        <begin position="64"/>
        <end position="180"/>
    </location>
</feature>
<dbReference type="EMBL" id="CP141769">
    <property type="protein sequence ID" value="WRS40340.1"/>
    <property type="molecule type" value="Genomic_DNA"/>
</dbReference>
<keyword evidence="2 6" id="KW-1003">Cell membrane</keyword>
<gene>
    <name evidence="8" type="ORF">VA613_05580</name>
</gene>
<evidence type="ECO:0000259" key="7">
    <source>
        <dbReference type="Pfam" id="PF09335"/>
    </source>
</evidence>
<dbReference type="PANTHER" id="PTHR12677:SF59">
    <property type="entry name" value="GOLGI APPARATUS MEMBRANE PROTEIN TVP38-RELATED"/>
    <property type="match status" value="1"/>
</dbReference>
<keyword evidence="4 6" id="KW-1133">Transmembrane helix</keyword>
<evidence type="ECO:0000256" key="6">
    <source>
        <dbReference type="RuleBase" id="RU366058"/>
    </source>
</evidence>
<organism evidence="8 9">
    <name type="scientific">Thiobacillus sedimenti</name>
    <dbReference type="NCBI Taxonomy" id="3110231"/>
    <lineage>
        <taxon>Bacteria</taxon>
        <taxon>Pseudomonadati</taxon>
        <taxon>Pseudomonadota</taxon>
        <taxon>Betaproteobacteria</taxon>
        <taxon>Nitrosomonadales</taxon>
        <taxon>Thiobacillaceae</taxon>
        <taxon>Thiobacillus</taxon>
    </lineage>
</organism>
<evidence type="ECO:0000256" key="4">
    <source>
        <dbReference type="ARBA" id="ARBA00022989"/>
    </source>
</evidence>
<reference evidence="8 9" key="1">
    <citation type="submission" date="2023-12" db="EMBL/GenBank/DDBJ databases">
        <title>Thiobacillus sedimentum sp. nov., a chemolithoautotrophic sulfur-oxidizing bacterium isolated from freshwater sediment.</title>
        <authorList>
            <person name="Luo J."/>
            <person name="Dai C."/>
        </authorList>
    </citation>
    <scope>NUCLEOTIDE SEQUENCE [LARGE SCALE GENOMIC DNA]</scope>
    <source>
        <strain evidence="8 9">SCUT-2</strain>
    </source>
</reference>
<feature type="transmembrane region" description="Helical" evidence="6">
    <location>
        <begin position="5"/>
        <end position="23"/>
    </location>
</feature>
<dbReference type="Proteomes" id="UP001334732">
    <property type="component" value="Chromosome"/>
</dbReference>
<keyword evidence="9" id="KW-1185">Reference proteome</keyword>
<feature type="transmembrane region" description="Helical" evidence="6">
    <location>
        <begin position="123"/>
        <end position="145"/>
    </location>
</feature>
<evidence type="ECO:0000256" key="5">
    <source>
        <dbReference type="ARBA" id="ARBA00023136"/>
    </source>
</evidence>
<accession>A0ABZ1CMT1</accession>
<evidence type="ECO:0000256" key="1">
    <source>
        <dbReference type="ARBA" id="ARBA00004651"/>
    </source>
</evidence>
<sequence>MKARVVLKGLALMLSLALLGYLFESSDLGNSVNEAWIDTRVRGHGVSGALLFLLMGGLFTAIGLPRQIIAFLGGYAFNVGLGTLVGALAALLGCMLSFGYARLFGQGLLRARLGERAGRFDRFIQNHPFSMTVLVRLLPVGNNLLTNLAAGISSIPAVRFFAGTLLGYLPQTLVFALVGSGAHIDPALKLALAIGLFLVSGALGAYLYRRFRHGQSLDDQVDAALDETGGSHDESRFPR</sequence>
<keyword evidence="5 6" id="KW-0472">Membrane</keyword>
<dbReference type="InterPro" id="IPR015414">
    <property type="entry name" value="TMEM64"/>
</dbReference>
<feature type="transmembrane region" description="Helical" evidence="6">
    <location>
        <begin position="76"/>
        <end position="103"/>
    </location>
</feature>
<protein>
    <recommendedName>
        <fullName evidence="6">TVP38/TMEM64 family membrane protein</fullName>
    </recommendedName>
</protein>
<evidence type="ECO:0000256" key="2">
    <source>
        <dbReference type="ARBA" id="ARBA00022475"/>
    </source>
</evidence>
<comment type="similarity">
    <text evidence="6">Belongs to the TVP38/TMEM64 family.</text>
</comment>
<comment type="subcellular location">
    <subcellularLocation>
        <location evidence="1 6">Cell membrane</location>
        <topology evidence="1 6">Multi-pass membrane protein</topology>
    </subcellularLocation>
</comment>
<dbReference type="InterPro" id="IPR032816">
    <property type="entry name" value="VTT_dom"/>
</dbReference>
<proteinExistence type="inferred from homology"/>